<name>A0A919CBR7_9ACTN</name>
<organism evidence="8 9">
    <name type="scientific">Streptomyces finlayi</name>
    <dbReference type="NCBI Taxonomy" id="67296"/>
    <lineage>
        <taxon>Bacteria</taxon>
        <taxon>Bacillati</taxon>
        <taxon>Actinomycetota</taxon>
        <taxon>Actinomycetes</taxon>
        <taxon>Kitasatosporales</taxon>
        <taxon>Streptomycetaceae</taxon>
        <taxon>Streptomyces</taxon>
    </lineage>
</organism>
<dbReference type="AlphaFoldDB" id="A0A919CBR7"/>
<evidence type="ECO:0000259" key="7">
    <source>
        <dbReference type="Pfam" id="PF13462"/>
    </source>
</evidence>
<evidence type="ECO:0000256" key="6">
    <source>
        <dbReference type="SAM" id="SignalP"/>
    </source>
</evidence>
<dbReference type="InterPro" id="IPR036249">
    <property type="entry name" value="Thioredoxin-like_sf"/>
</dbReference>
<dbReference type="Pfam" id="PF13462">
    <property type="entry name" value="Thioredoxin_4"/>
    <property type="match status" value="1"/>
</dbReference>
<sequence length="241" mass="24982">MTPTFFARRTGRAVVAVLTAALVAAAATACGATSRTTEAPAPRVTVSPAGHADGLPAALAKDGTTVVVGRPDAPHTVRISVDPQCGYCAKFETGGGEAVAKAVRAGKLKAEYTIASFLDRGETAGSTRAANALRAALEQGRFTEYLEAVFTAQGSEEAQGFSNAYLLKLGSQVKGLRGEAFDKAVNDLSYKSWVEKSLKAFEASGERSVPAVLLDGKKIEDGDALFNAPAFEGLLKERGAA</sequence>
<dbReference type="GO" id="GO:0016491">
    <property type="term" value="F:oxidoreductase activity"/>
    <property type="evidence" value="ECO:0007669"/>
    <property type="project" value="UniProtKB-KW"/>
</dbReference>
<evidence type="ECO:0000313" key="8">
    <source>
        <dbReference type="EMBL" id="GHD00078.1"/>
    </source>
</evidence>
<dbReference type="RefSeq" id="WP_189825019.1">
    <property type="nucleotide sequence ID" value="NZ_BMVC01000008.1"/>
</dbReference>
<keyword evidence="4" id="KW-1015">Disulfide bond</keyword>
<evidence type="ECO:0000256" key="5">
    <source>
        <dbReference type="ARBA" id="ARBA00023284"/>
    </source>
</evidence>
<accession>A0A919CBR7</accession>
<comment type="similarity">
    <text evidence="1">Belongs to the thioredoxin family. DsbA subfamily.</text>
</comment>
<dbReference type="PANTHER" id="PTHR13887">
    <property type="entry name" value="GLUTATHIONE S-TRANSFERASE KAPPA"/>
    <property type="match status" value="1"/>
</dbReference>
<evidence type="ECO:0000256" key="4">
    <source>
        <dbReference type="ARBA" id="ARBA00023157"/>
    </source>
</evidence>
<feature type="domain" description="Thioredoxin-like fold" evidence="7">
    <location>
        <begin position="62"/>
        <end position="221"/>
    </location>
</feature>
<dbReference type="SUPFAM" id="SSF52833">
    <property type="entry name" value="Thioredoxin-like"/>
    <property type="match status" value="1"/>
</dbReference>
<dbReference type="InterPro" id="IPR012336">
    <property type="entry name" value="Thioredoxin-like_fold"/>
</dbReference>
<dbReference type="PANTHER" id="PTHR13887:SF14">
    <property type="entry name" value="DISULFIDE BOND FORMATION PROTEIN D"/>
    <property type="match status" value="1"/>
</dbReference>
<evidence type="ECO:0000256" key="3">
    <source>
        <dbReference type="ARBA" id="ARBA00023002"/>
    </source>
</evidence>
<gene>
    <name evidence="8" type="ORF">GCM10010334_44300</name>
</gene>
<comment type="caution">
    <text evidence="8">The sequence shown here is derived from an EMBL/GenBank/DDBJ whole genome shotgun (WGS) entry which is preliminary data.</text>
</comment>
<keyword evidence="2 6" id="KW-0732">Signal</keyword>
<feature type="signal peptide" evidence="6">
    <location>
        <begin position="1"/>
        <end position="29"/>
    </location>
</feature>
<reference evidence="8" key="2">
    <citation type="submission" date="2020-09" db="EMBL/GenBank/DDBJ databases">
        <authorList>
            <person name="Sun Q."/>
            <person name="Ohkuma M."/>
        </authorList>
    </citation>
    <scope>NUCLEOTIDE SEQUENCE</scope>
    <source>
        <strain evidence="8">JCM 4637</strain>
    </source>
</reference>
<keyword evidence="3" id="KW-0560">Oxidoreductase</keyword>
<proteinExistence type="inferred from homology"/>
<evidence type="ECO:0000256" key="2">
    <source>
        <dbReference type="ARBA" id="ARBA00022729"/>
    </source>
</evidence>
<reference evidence="8" key="1">
    <citation type="journal article" date="2014" name="Int. J. Syst. Evol. Microbiol.">
        <title>Complete genome sequence of Corynebacterium casei LMG S-19264T (=DSM 44701T), isolated from a smear-ripened cheese.</title>
        <authorList>
            <consortium name="US DOE Joint Genome Institute (JGI-PGF)"/>
            <person name="Walter F."/>
            <person name="Albersmeier A."/>
            <person name="Kalinowski J."/>
            <person name="Ruckert C."/>
        </authorList>
    </citation>
    <scope>NUCLEOTIDE SEQUENCE</scope>
    <source>
        <strain evidence="8">JCM 4637</strain>
    </source>
</reference>
<dbReference type="Gene3D" id="3.40.30.10">
    <property type="entry name" value="Glutaredoxin"/>
    <property type="match status" value="1"/>
</dbReference>
<keyword evidence="5" id="KW-0676">Redox-active center</keyword>
<evidence type="ECO:0000256" key="1">
    <source>
        <dbReference type="ARBA" id="ARBA00005791"/>
    </source>
</evidence>
<protein>
    <recommendedName>
        <fullName evidence="7">Thioredoxin-like fold domain-containing protein</fullName>
    </recommendedName>
</protein>
<dbReference type="Proteomes" id="UP000638353">
    <property type="component" value="Unassembled WGS sequence"/>
</dbReference>
<dbReference type="EMBL" id="BMVC01000008">
    <property type="protein sequence ID" value="GHD00078.1"/>
    <property type="molecule type" value="Genomic_DNA"/>
</dbReference>
<evidence type="ECO:0000313" key="9">
    <source>
        <dbReference type="Proteomes" id="UP000638353"/>
    </source>
</evidence>
<feature type="chain" id="PRO_5038380075" description="Thioredoxin-like fold domain-containing protein" evidence="6">
    <location>
        <begin position="30"/>
        <end position="241"/>
    </location>
</feature>